<dbReference type="Proteomes" id="UP000887578">
    <property type="component" value="Unplaced"/>
</dbReference>
<organism evidence="1 2">
    <name type="scientific">Panagrolaimus davidi</name>
    <dbReference type="NCBI Taxonomy" id="227884"/>
    <lineage>
        <taxon>Eukaryota</taxon>
        <taxon>Metazoa</taxon>
        <taxon>Ecdysozoa</taxon>
        <taxon>Nematoda</taxon>
        <taxon>Chromadorea</taxon>
        <taxon>Rhabditida</taxon>
        <taxon>Tylenchina</taxon>
        <taxon>Panagrolaimomorpha</taxon>
        <taxon>Panagrolaimoidea</taxon>
        <taxon>Panagrolaimidae</taxon>
        <taxon>Panagrolaimus</taxon>
    </lineage>
</organism>
<reference evidence="2" key="1">
    <citation type="submission" date="2022-11" db="UniProtKB">
        <authorList>
            <consortium name="WormBaseParasite"/>
        </authorList>
    </citation>
    <scope>IDENTIFICATION</scope>
</reference>
<dbReference type="AlphaFoldDB" id="A0A914QKW0"/>
<name>A0A914QKW0_9BILA</name>
<keyword evidence="1" id="KW-1185">Reference proteome</keyword>
<proteinExistence type="predicted"/>
<dbReference type="WBParaSite" id="PDA_v2.g4187.t1">
    <property type="protein sequence ID" value="PDA_v2.g4187.t1"/>
    <property type="gene ID" value="PDA_v2.g4187"/>
</dbReference>
<accession>A0A914QKW0</accession>
<sequence>MKLFSSDTIKNVYLVCVVIKDENGQDMPMDKILHDISNIERLSFIFPRLAHVTADTFTRLPYFPKLRKVTIGNIPEHIDESDVIAFEKKYPSASCYHTFRSNADYDRSSN</sequence>
<protein>
    <submittedName>
        <fullName evidence="2">Uncharacterized protein</fullName>
    </submittedName>
</protein>
<evidence type="ECO:0000313" key="2">
    <source>
        <dbReference type="WBParaSite" id="PDA_v2.g4187.t1"/>
    </source>
</evidence>
<evidence type="ECO:0000313" key="1">
    <source>
        <dbReference type="Proteomes" id="UP000887578"/>
    </source>
</evidence>